<keyword evidence="10" id="KW-1133">Transmembrane helix</keyword>
<dbReference type="EMBL" id="RZHF01000015">
    <property type="protein sequence ID" value="RUR31134.1"/>
    <property type="molecule type" value="Genomic_DNA"/>
</dbReference>
<keyword evidence="4" id="KW-0597">Phosphoprotein</keyword>
<dbReference type="SUPFAM" id="SSF55874">
    <property type="entry name" value="ATPase domain of HSP90 chaperone/DNA topoisomerase II/histidine kinase"/>
    <property type="match status" value="1"/>
</dbReference>
<name>A0A433KNG4_9GAMM</name>
<evidence type="ECO:0000256" key="6">
    <source>
        <dbReference type="ARBA" id="ARBA00022692"/>
    </source>
</evidence>
<dbReference type="InterPro" id="IPR036097">
    <property type="entry name" value="HisK_dim/P_sf"/>
</dbReference>
<keyword evidence="6" id="KW-0812">Transmembrane</keyword>
<dbReference type="InterPro" id="IPR050428">
    <property type="entry name" value="TCS_sensor_his_kinase"/>
</dbReference>
<dbReference type="Gene3D" id="3.30.565.10">
    <property type="entry name" value="Histidine kinase-like ATPase, C-terminal domain"/>
    <property type="match status" value="1"/>
</dbReference>
<organism evidence="15 16">
    <name type="scientific">Vreelandella nanhaiensis</name>
    <dbReference type="NCBI Taxonomy" id="1258546"/>
    <lineage>
        <taxon>Bacteria</taxon>
        <taxon>Pseudomonadati</taxon>
        <taxon>Pseudomonadota</taxon>
        <taxon>Gammaproteobacteria</taxon>
        <taxon>Oceanospirillales</taxon>
        <taxon>Halomonadaceae</taxon>
        <taxon>Vreelandella</taxon>
    </lineage>
</organism>
<keyword evidence="9" id="KW-0067">ATP-binding</keyword>
<dbReference type="SMART" id="SM00388">
    <property type="entry name" value="HisKA"/>
    <property type="match status" value="1"/>
</dbReference>
<dbReference type="InterPro" id="IPR004358">
    <property type="entry name" value="Sig_transdc_His_kin-like_C"/>
</dbReference>
<dbReference type="SMART" id="SM00387">
    <property type="entry name" value="HATPase_c"/>
    <property type="match status" value="1"/>
</dbReference>
<dbReference type="AlphaFoldDB" id="A0A433KNG4"/>
<dbReference type="PROSITE" id="PS50109">
    <property type="entry name" value="HIS_KIN"/>
    <property type="match status" value="1"/>
</dbReference>
<dbReference type="RefSeq" id="WP_127062124.1">
    <property type="nucleotide sequence ID" value="NZ_RZHF01000015.1"/>
</dbReference>
<keyword evidence="16" id="KW-1185">Reference proteome</keyword>
<dbReference type="PANTHER" id="PTHR45436:SF14">
    <property type="entry name" value="SENSOR PROTEIN QSEC"/>
    <property type="match status" value="1"/>
</dbReference>
<dbReference type="EC" id="2.7.13.3" evidence="3"/>
<dbReference type="InterPro" id="IPR036890">
    <property type="entry name" value="HATPase_C_sf"/>
</dbReference>
<evidence type="ECO:0000256" key="11">
    <source>
        <dbReference type="ARBA" id="ARBA00023012"/>
    </source>
</evidence>
<evidence type="ECO:0000256" key="8">
    <source>
        <dbReference type="ARBA" id="ARBA00022777"/>
    </source>
</evidence>
<evidence type="ECO:0000256" key="3">
    <source>
        <dbReference type="ARBA" id="ARBA00012438"/>
    </source>
</evidence>
<keyword evidence="7" id="KW-0547">Nucleotide-binding</keyword>
<dbReference type="InterPro" id="IPR003594">
    <property type="entry name" value="HATPase_dom"/>
</dbReference>
<gene>
    <name evidence="15" type="ORF">ELY38_10730</name>
</gene>
<sequence>MNSIRRRTLGLTLLLFLFSIMVISVISYRYTTHEIQQLHDASLARHAHLLSELMQAPLPPTYRQALLKRVESTLQTEPRAPNMLVFQLWEGDELLLRSADAPLRPLAEPFSTAQGGYARQQHQEQTWQTYTLPLAGGTRRVIVGERDDVRLGLIKRVALRTLLPELIGLIVLASLLWWSIGWGLAPLSRMAEQIRSRDPHNLQPLKLSPLPYELATISGALNRLLMRIQRLREREKRFIADAAHELRTPLAVLDLHAQNALAAQTPQDREESLDHLRQGVVRATHLVSQLLTLARLDPDEARPPLRSVDALFEVRDALAKLLPLAQQQQQSLQLDADEAGPWTLNEIPGALGTLIQNLVGNAIQHSPPNGNIHVYLKATEEHITLVVDDQGPGIPLSARKTVTARFHRSGPSAGSGLGLSIVERIIAQQGGILAFDDAPGGGLRVQVTLERRLSSGQFL</sequence>
<dbReference type="CDD" id="cd00082">
    <property type="entry name" value="HisKA"/>
    <property type="match status" value="1"/>
</dbReference>
<evidence type="ECO:0000256" key="10">
    <source>
        <dbReference type="ARBA" id="ARBA00022989"/>
    </source>
</evidence>
<dbReference type="OrthoDB" id="9809766at2"/>
<keyword evidence="12" id="KW-0472">Membrane</keyword>
<comment type="caution">
    <text evidence="15">The sequence shown here is derived from an EMBL/GenBank/DDBJ whole genome shotgun (WGS) entry which is preliminary data.</text>
</comment>
<evidence type="ECO:0000256" key="2">
    <source>
        <dbReference type="ARBA" id="ARBA00004141"/>
    </source>
</evidence>
<evidence type="ECO:0000256" key="9">
    <source>
        <dbReference type="ARBA" id="ARBA00022840"/>
    </source>
</evidence>
<dbReference type="SUPFAM" id="SSF47384">
    <property type="entry name" value="Homodimeric domain of signal transducing histidine kinase"/>
    <property type="match status" value="1"/>
</dbReference>
<feature type="domain" description="HAMP" evidence="14">
    <location>
        <begin position="181"/>
        <end position="233"/>
    </location>
</feature>
<dbReference type="GO" id="GO:0005524">
    <property type="term" value="F:ATP binding"/>
    <property type="evidence" value="ECO:0007669"/>
    <property type="project" value="UniProtKB-KW"/>
</dbReference>
<dbReference type="InterPro" id="IPR003660">
    <property type="entry name" value="HAMP_dom"/>
</dbReference>
<dbReference type="PANTHER" id="PTHR45436">
    <property type="entry name" value="SENSOR HISTIDINE KINASE YKOH"/>
    <property type="match status" value="1"/>
</dbReference>
<comment type="catalytic activity">
    <reaction evidence="1">
        <text>ATP + protein L-histidine = ADP + protein N-phospho-L-histidine.</text>
        <dbReference type="EC" id="2.7.13.3"/>
    </reaction>
</comment>
<dbReference type="GO" id="GO:0000155">
    <property type="term" value="F:phosphorelay sensor kinase activity"/>
    <property type="evidence" value="ECO:0007669"/>
    <property type="project" value="InterPro"/>
</dbReference>
<evidence type="ECO:0000256" key="12">
    <source>
        <dbReference type="ARBA" id="ARBA00023136"/>
    </source>
</evidence>
<keyword evidence="5" id="KW-0808">Transferase</keyword>
<dbReference type="Pfam" id="PF02518">
    <property type="entry name" value="HATPase_c"/>
    <property type="match status" value="1"/>
</dbReference>
<evidence type="ECO:0000313" key="15">
    <source>
        <dbReference type="EMBL" id="RUR31134.1"/>
    </source>
</evidence>
<dbReference type="PROSITE" id="PS50885">
    <property type="entry name" value="HAMP"/>
    <property type="match status" value="1"/>
</dbReference>
<evidence type="ECO:0000256" key="4">
    <source>
        <dbReference type="ARBA" id="ARBA00022553"/>
    </source>
</evidence>
<evidence type="ECO:0000313" key="16">
    <source>
        <dbReference type="Proteomes" id="UP000287023"/>
    </source>
</evidence>
<dbReference type="Proteomes" id="UP000287023">
    <property type="component" value="Unassembled WGS sequence"/>
</dbReference>
<reference evidence="15 16" key="1">
    <citation type="submission" date="2018-12" db="EMBL/GenBank/DDBJ databases">
        <title>three novel Halomonas strain isolated from plants.</title>
        <authorList>
            <person name="Sun C."/>
        </authorList>
    </citation>
    <scope>NUCLEOTIDE SEQUENCE [LARGE SCALE GENOMIC DNA]</scope>
    <source>
        <strain evidence="15 16">JCM 18142</strain>
    </source>
</reference>
<dbReference type="Gene3D" id="1.10.287.130">
    <property type="match status" value="1"/>
</dbReference>
<dbReference type="InterPro" id="IPR005467">
    <property type="entry name" value="His_kinase_dom"/>
</dbReference>
<evidence type="ECO:0000259" key="14">
    <source>
        <dbReference type="PROSITE" id="PS50885"/>
    </source>
</evidence>
<feature type="domain" description="Histidine kinase" evidence="13">
    <location>
        <begin position="241"/>
        <end position="453"/>
    </location>
</feature>
<dbReference type="PRINTS" id="PR00344">
    <property type="entry name" value="BCTRLSENSOR"/>
</dbReference>
<evidence type="ECO:0000256" key="7">
    <source>
        <dbReference type="ARBA" id="ARBA00022741"/>
    </source>
</evidence>
<accession>A0A433KNG4</accession>
<dbReference type="Pfam" id="PF00512">
    <property type="entry name" value="HisKA"/>
    <property type="match status" value="1"/>
</dbReference>
<evidence type="ECO:0000256" key="5">
    <source>
        <dbReference type="ARBA" id="ARBA00022679"/>
    </source>
</evidence>
<dbReference type="GO" id="GO:0005886">
    <property type="term" value="C:plasma membrane"/>
    <property type="evidence" value="ECO:0007669"/>
    <property type="project" value="TreeGrafter"/>
</dbReference>
<evidence type="ECO:0000256" key="1">
    <source>
        <dbReference type="ARBA" id="ARBA00000085"/>
    </source>
</evidence>
<protein>
    <recommendedName>
        <fullName evidence="3">histidine kinase</fullName>
        <ecNumber evidence="3">2.7.13.3</ecNumber>
    </recommendedName>
</protein>
<keyword evidence="11" id="KW-0902">Two-component regulatory system</keyword>
<keyword evidence="8 15" id="KW-0418">Kinase</keyword>
<evidence type="ECO:0000259" key="13">
    <source>
        <dbReference type="PROSITE" id="PS50109"/>
    </source>
</evidence>
<comment type="subcellular location">
    <subcellularLocation>
        <location evidence="2">Membrane</location>
        <topology evidence="2">Multi-pass membrane protein</topology>
    </subcellularLocation>
</comment>
<dbReference type="InterPro" id="IPR003661">
    <property type="entry name" value="HisK_dim/P_dom"/>
</dbReference>
<dbReference type="CDD" id="cd00075">
    <property type="entry name" value="HATPase"/>
    <property type="match status" value="1"/>
</dbReference>
<proteinExistence type="predicted"/>